<evidence type="ECO:0000313" key="1">
    <source>
        <dbReference type="EMBL" id="WNL49821.1"/>
    </source>
</evidence>
<accession>A0AA96ES88</accession>
<dbReference type="EMBL" id="OR343188">
    <property type="protein sequence ID" value="WNL49821.1"/>
    <property type="molecule type" value="Genomic_DNA"/>
</dbReference>
<proteinExistence type="predicted"/>
<protein>
    <submittedName>
        <fullName evidence="1">Uncharacterized protein</fullName>
    </submittedName>
</protein>
<sequence length="131" mass="14581">MADRMIYFNSNRVGIPANALDLDATRMIFFKWIPSIEPCNFEIIVEDLSGDWKSLGKLRTFVKLPPIFYSPYAKLVVRGTNKDGVQVRYLGQLNVGQGTTYSLIRDDSDGTTIHIMPSSVSSTCCRSAIPG</sequence>
<name>A0AA96ES88_9VIRU</name>
<reference evidence="1" key="1">
    <citation type="submission" date="2023-07" db="EMBL/GenBank/DDBJ databases">
        <authorList>
            <person name="Xia Y."/>
        </authorList>
    </citation>
    <scope>NUCLEOTIDE SEQUENCE</scope>
    <source>
        <strain evidence="1">F</strain>
    </source>
</reference>
<organism evidence="1">
    <name type="scientific">Marseillevirus sp</name>
    <dbReference type="NCBI Taxonomy" id="2809551"/>
    <lineage>
        <taxon>Viruses</taxon>
        <taxon>Varidnaviria</taxon>
        <taxon>Bamfordvirae</taxon>
        <taxon>Nucleocytoviricota</taxon>
        <taxon>Megaviricetes</taxon>
        <taxon>Pimascovirales</taxon>
        <taxon>Pimascovirales incertae sedis</taxon>
        <taxon>Marseilleviridae</taxon>
        <taxon>Marseillevirus</taxon>
    </lineage>
</organism>
<gene>
    <name evidence="1" type="ORF">MarFTMF_305</name>
</gene>